<feature type="coiled-coil region" evidence="1">
    <location>
        <begin position="24"/>
        <end position="51"/>
    </location>
</feature>
<dbReference type="PANTHER" id="PTHR24184">
    <property type="entry name" value="SI:CH211-189E2.2"/>
    <property type="match status" value="1"/>
</dbReference>
<protein>
    <submittedName>
        <fullName evidence="3">Ankyrin repeat and SAM domain-containing protein 3-like</fullName>
    </submittedName>
</protein>
<reference evidence="3" key="1">
    <citation type="submission" date="2025-08" db="UniProtKB">
        <authorList>
            <consortium name="RefSeq"/>
        </authorList>
    </citation>
    <scope>IDENTIFICATION</scope>
</reference>
<keyword evidence="1" id="KW-0175">Coiled coil</keyword>
<keyword evidence="2" id="KW-1185">Reference proteome</keyword>
<evidence type="ECO:0000256" key="1">
    <source>
        <dbReference type="SAM" id="Coils"/>
    </source>
</evidence>
<dbReference type="GeneID" id="106820333"/>
<dbReference type="PANTHER" id="PTHR24184:SF6">
    <property type="entry name" value="ANKYRIN REPEAT AND SAM DOMAIN-CONTAINING PROTEIN 3"/>
    <property type="match status" value="1"/>
</dbReference>
<dbReference type="RefSeq" id="XP_014680345.1">
    <property type="nucleotide sequence ID" value="XM_014824859.1"/>
</dbReference>
<feature type="non-terminal residue" evidence="3">
    <location>
        <position position="97"/>
    </location>
</feature>
<dbReference type="Proteomes" id="UP000695022">
    <property type="component" value="Unplaced"/>
</dbReference>
<name>A0ABM1F7C4_PRICU</name>
<evidence type="ECO:0000313" key="2">
    <source>
        <dbReference type="Proteomes" id="UP000695022"/>
    </source>
</evidence>
<organism evidence="2 3">
    <name type="scientific">Priapulus caudatus</name>
    <name type="common">Priapulid worm</name>
    <dbReference type="NCBI Taxonomy" id="37621"/>
    <lineage>
        <taxon>Eukaryota</taxon>
        <taxon>Metazoa</taxon>
        <taxon>Ecdysozoa</taxon>
        <taxon>Scalidophora</taxon>
        <taxon>Priapulida</taxon>
        <taxon>Priapulimorpha</taxon>
        <taxon>Priapulimorphida</taxon>
        <taxon>Priapulidae</taxon>
        <taxon>Priapulus</taxon>
    </lineage>
</organism>
<sequence length="97" mass="10994">MTSAIARWHSNVPLSTNAPEQAYADKLEAEMQEMAIQLHQVCAQLESMKQQVLQERELRSVVEGCLMEDRAAWQRLQHTSSEASTVCRNMTAAMINM</sequence>
<accession>A0ABM1F7C4</accession>
<gene>
    <name evidence="3" type="primary">LOC106820333</name>
</gene>
<evidence type="ECO:0000313" key="3">
    <source>
        <dbReference type="RefSeq" id="XP_014680345.1"/>
    </source>
</evidence>
<proteinExistence type="predicted"/>